<keyword evidence="3 6" id="KW-0547">Nucleotide-binding</keyword>
<comment type="caution">
    <text evidence="9">The sequence shown here is derived from an EMBL/GenBank/DDBJ whole genome shotgun (WGS) entry which is preliminary data.</text>
</comment>
<dbReference type="OrthoDB" id="3404503at2"/>
<dbReference type="PROSITE" id="PS50011">
    <property type="entry name" value="PROTEIN_KINASE_DOM"/>
    <property type="match status" value="2"/>
</dbReference>
<protein>
    <recommendedName>
        <fullName evidence="1">non-specific serine/threonine protein kinase</fullName>
        <ecNumber evidence="1">2.7.11.1</ecNumber>
    </recommendedName>
</protein>
<evidence type="ECO:0000256" key="6">
    <source>
        <dbReference type="PROSITE-ProRule" id="PRU10141"/>
    </source>
</evidence>
<dbReference type="Pfam" id="PF08378">
    <property type="entry name" value="NERD"/>
    <property type="match status" value="1"/>
</dbReference>
<keyword evidence="10" id="KW-1185">Reference proteome</keyword>
<gene>
    <name evidence="9" type="ORF">KDA_30580</name>
</gene>
<accession>A0A402B873</accession>
<dbReference type="InterPro" id="IPR011009">
    <property type="entry name" value="Kinase-like_dom_sf"/>
</dbReference>
<feature type="domain" description="NERD" evidence="8">
    <location>
        <begin position="12"/>
        <end position="124"/>
    </location>
</feature>
<dbReference type="RefSeq" id="WP_126627904.1">
    <property type="nucleotide sequence ID" value="NZ_BIFT01000001.1"/>
</dbReference>
<dbReference type="PROSITE" id="PS50965">
    <property type="entry name" value="NERD"/>
    <property type="match status" value="1"/>
</dbReference>
<dbReference type="InterPro" id="IPR000719">
    <property type="entry name" value="Prot_kinase_dom"/>
</dbReference>
<dbReference type="SUPFAM" id="SSF56112">
    <property type="entry name" value="Protein kinase-like (PK-like)"/>
    <property type="match status" value="2"/>
</dbReference>
<evidence type="ECO:0000256" key="2">
    <source>
        <dbReference type="ARBA" id="ARBA00022679"/>
    </source>
</evidence>
<evidence type="ECO:0000256" key="1">
    <source>
        <dbReference type="ARBA" id="ARBA00012513"/>
    </source>
</evidence>
<dbReference type="Proteomes" id="UP000287171">
    <property type="component" value="Unassembled WGS sequence"/>
</dbReference>
<dbReference type="EC" id="2.7.11.1" evidence="1"/>
<feature type="binding site" evidence="6">
    <location>
        <position position="508"/>
    </location>
    <ligand>
        <name>ATP</name>
        <dbReference type="ChEBI" id="CHEBI:30616"/>
    </ligand>
</feature>
<evidence type="ECO:0000259" key="8">
    <source>
        <dbReference type="PROSITE" id="PS50965"/>
    </source>
</evidence>
<dbReference type="Pfam" id="PF00069">
    <property type="entry name" value="Pkinase"/>
    <property type="match status" value="1"/>
</dbReference>
<evidence type="ECO:0000256" key="3">
    <source>
        <dbReference type="ARBA" id="ARBA00022741"/>
    </source>
</evidence>
<evidence type="ECO:0000256" key="5">
    <source>
        <dbReference type="ARBA" id="ARBA00022840"/>
    </source>
</evidence>
<evidence type="ECO:0000313" key="9">
    <source>
        <dbReference type="EMBL" id="GCE27574.1"/>
    </source>
</evidence>
<dbReference type="PANTHER" id="PTHR43289:SF6">
    <property type="entry name" value="SERINE_THREONINE-PROTEIN KINASE NEKL-3"/>
    <property type="match status" value="1"/>
</dbReference>
<dbReference type="PROSITE" id="PS00107">
    <property type="entry name" value="PROTEIN_KINASE_ATP"/>
    <property type="match status" value="1"/>
</dbReference>
<sequence>MAELIGAGPSSFATEGERQAAKVLQQELPNDWIIICNKILPTNDGRSFEIDFIIIGKNWIFLLDEKSWHGRIRGDDEQWIRANGSSERSPLTKIDYAAKIFASQMSYKVTPLKQGGHYVRGGVLLSAQDLYPQIHDSRATNGIFLLSDVCQRLQKLDRQGGNPIVGQKSTQIKEALVHFNNRPEVPKSINFLKIEDAISLRPKVRLFYATTDEEPQEPRHLLVYDLGKNPLETKDLADFYKQEYRTIKKLQSTNLVPDVQDPFIWSEDFLVITITPPSGKSLKATPLPETREEFIQELQLAAACFKGLDQIHAQNVLHRALGPDTIYVQSKQPARVMFTNFYAARMGTQTIAPSLDTLTFEDPYAPINIAIGYEYATTKTDTFSLALILLERLSGTAVTKLRATVEDKILFPDQPRWSSFLTKEQSDQLKSIFSDLLQAPEEAQLTAKTAATQLSELARNISTSTKGDEGRILCKDFRVQRVLGQGMMARTYLVENINFPELGSYVLKQFLRAEDVNKQAVAEYKALKDIASPYLPRIDYIFAPTDDAHILMQYIPGPTLQQVESEFPWSLERWWPFAQHLLSAVDVLEQKALLHRDIKPANIMLHEGDNRPVLIDFGFAMQVGGTERIAGTPLYLPPETKYGEPTPASTDRYAAAIVLFQTLTGLLPFTLAPDSQRTPISLEQFIETRIRRIAMVLQRAISNDPEQRPTTVAQLREELQLAFLTLEEPPPTPELDKQFNPWVDNIRSLYRNSEGGNMNNRGLDSEFVRETYVPTALDKQLLPAIFEQLPHVLFLSGNPGDGKTAFLEQVFEALKQRGGQVINKNPSGWTVSYQDHTFRSCYDASESHEHLSADEQLSEKLQGLEGSTPPTNNVTVLVAINDGRLFDFFQRQREQFSWLSRQVDQLTDRQEMINHDVWLVDMKQRAFVSLPGEEEHSIFKPMLSSFVKPQHWTICESCSAQDICPIRKNAIALKKKVVANHLEYLFLLIHLRRQRHITMRDLRSAVSYILTGNKSCQDIHDLNEGTEIGTSLTNLAYWQNIFMDNNTHDELLDDIASLDPARFARPHLDRFLHFHQLESDAPIRRQLFRDKQDLAPQRFKSTADWMAATKRRLYFEAAPSKPETGLPEIKWKNLLPYRYATRFIDLLDESVDPDAVFKNLAIGLLRSDEIFEEVPDNKLSVKVSASIEQQLVVLKQLPLEDFELIVSTPLNTQLIETLPEVVVFQHKSGMPRMEITLDLFELLIQLASGLQPTAHEYAPLLEDLKPFKNALLLRETQDLILIESEFRIHKIVQRHGKIVREQI</sequence>
<keyword evidence="2" id="KW-0808">Transferase</keyword>
<evidence type="ECO:0000256" key="4">
    <source>
        <dbReference type="ARBA" id="ARBA00022777"/>
    </source>
</evidence>
<dbReference type="InterPro" id="IPR008271">
    <property type="entry name" value="Ser/Thr_kinase_AS"/>
</dbReference>
<dbReference type="PANTHER" id="PTHR43289">
    <property type="entry name" value="MITOGEN-ACTIVATED PROTEIN KINASE KINASE KINASE 20-RELATED"/>
    <property type="match status" value="1"/>
</dbReference>
<proteinExistence type="predicted"/>
<feature type="domain" description="Protein kinase" evidence="7">
    <location>
        <begin position="109"/>
        <end position="457"/>
    </location>
</feature>
<name>A0A402B873_9CHLR</name>
<keyword evidence="4 9" id="KW-0418">Kinase</keyword>
<dbReference type="InterPro" id="IPR017441">
    <property type="entry name" value="Protein_kinase_ATP_BS"/>
</dbReference>
<dbReference type="GO" id="GO:0005524">
    <property type="term" value="F:ATP binding"/>
    <property type="evidence" value="ECO:0007669"/>
    <property type="project" value="UniProtKB-UniRule"/>
</dbReference>
<feature type="domain" description="Protein kinase" evidence="7">
    <location>
        <begin position="477"/>
        <end position="724"/>
    </location>
</feature>
<dbReference type="SMART" id="SM00220">
    <property type="entry name" value="S_TKc"/>
    <property type="match status" value="1"/>
</dbReference>
<keyword evidence="5 6" id="KW-0067">ATP-binding</keyword>
<organism evidence="9 10">
    <name type="scientific">Dictyobacter alpinus</name>
    <dbReference type="NCBI Taxonomy" id="2014873"/>
    <lineage>
        <taxon>Bacteria</taxon>
        <taxon>Bacillati</taxon>
        <taxon>Chloroflexota</taxon>
        <taxon>Ktedonobacteria</taxon>
        <taxon>Ktedonobacterales</taxon>
        <taxon>Dictyobacteraceae</taxon>
        <taxon>Dictyobacter</taxon>
    </lineage>
</organism>
<reference evidence="10" key="1">
    <citation type="submission" date="2018-12" db="EMBL/GenBank/DDBJ databases">
        <title>Tengunoibacter tsumagoiensis gen. nov., sp. nov., Dictyobacter kobayashii sp. nov., D. alpinus sp. nov., and D. joshuensis sp. nov. and description of Dictyobacteraceae fam. nov. within the order Ktedonobacterales isolated from Tengu-no-mugimeshi.</title>
        <authorList>
            <person name="Wang C.M."/>
            <person name="Zheng Y."/>
            <person name="Sakai Y."/>
            <person name="Toyoda A."/>
            <person name="Minakuchi Y."/>
            <person name="Abe K."/>
            <person name="Yokota A."/>
            <person name="Yabe S."/>
        </authorList>
    </citation>
    <scope>NUCLEOTIDE SEQUENCE [LARGE SCALE GENOMIC DNA]</scope>
    <source>
        <strain evidence="10">Uno16</strain>
    </source>
</reference>
<dbReference type="CDD" id="cd14014">
    <property type="entry name" value="STKc_PknB_like"/>
    <property type="match status" value="1"/>
</dbReference>
<dbReference type="Gene3D" id="1.10.510.10">
    <property type="entry name" value="Transferase(Phosphotransferase) domain 1"/>
    <property type="match status" value="2"/>
</dbReference>
<dbReference type="PROSITE" id="PS00108">
    <property type="entry name" value="PROTEIN_KINASE_ST"/>
    <property type="match status" value="1"/>
</dbReference>
<dbReference type="InterPro" id="IPR011528">
    <property type="entry name" value="NERD"/>
</dbReference>
<evidence type="ECO:0000313" key="10">
    <source>
        <dbReference type="Proteomes" id="UP000287171"/>
    </source>
</evidence>
<dbReference type="EMBL" id="BIFT01000001">
    <property type="protein sequence ID" value="GCE27574.1"/>
    <property type="molecule type" value="Genomic_DNA"/>
</dbReference>
<evidence type="ECO:0000259" key="7">
    <source>
        <dbReference type="PROSITE" id="PS50011"/>
    </source>
</evidence>
<dbReference type="GO" id="GO:0004674">
    <property type="term" value="F:protein serine/threonine kinase activity"/>
    <property type="evidence" value="ECO:0007669"/>
    <property type="project" value="UniProtKB-EC"/>
</dbReference>